<dbReference type="Proteomes" id="UP000239210">
    <property type="component" value="Unassembled WGS sequence"/>
</dbReference>
<evidence type="ECO:0000256" key="1">
    <source>
        <dbReference type="SAM" id="Phobius"/>
    </source>
</evidence>
<keyword evidence="1" id="KW-1133">Transmembrane helix</keyword>
<keyword evidence="1" id="KW-0812">Transmembrane</keyword>
<accession>A0A2T0TSA8</accession>
<reference evidence="2 3" key="1">
    <citation type="submission" date="2018-03" db="EMBL/GenBank/DDBJ databases">
        <title>Genomic Encyclopedia of Archaeal and Bacterial Type Strains, Phase II (KMG-II): from individual species to whole genera.</title>
        <authorList>
            <person name="Goeker M."/>
        </authorList>
    </citation>
    <scope>NUCLEOTIDE SEQUENCE [LARGE SCALE GENOMIC DNA]</scope>
    <source>
        <strain evidence="2 3">DSM 45416</strain>
    </source>
</reference>
<feature type="transmembrane region" description="Helical" evidence="1">
    <location>
        <begin position="237"/>
        <end position="263"/>
    </location>
</feature>
<feature type="transmembrane region" description="Helical" evidence="1">
    <location>
        <begin position="194"/>
        <end position="216"/>
    </location>
</feature>
<name>A0A2T0TSA8_9ACTN</name>
<keyword evidence="1" id="KW-0472">Membrane</keyword>
<sequence length="295" mass="32475">MQTGGHGQASVWFRSLLPRRSGTSGGLRPLAGPLHWGGERMSIFQPWLSSGETAVLIAGPWFLACYSAARNAVKHRPSGYGRLTAPYVWLACIAAPTLTTTVAIYGLMSDPTAIAGYIYLAPLAATIRGLRDARRERWTPSPQAGRGWLGSYLKIAFALFGWHVVLLILHRAAYMDSQPFVLPALSDQRYGEHLTLLIAFFVLSQASTSLAARALLRALQSDWRDDDGRPIARSRQYGLAILPIFACLGPSLFAHALFIGILWRLAHLASRWMRGLPIAPEVSFVEGLTRRVRRA</sequence>
<proteinExistence type="predicted"/>
<dbReference type="EMBL" id="PVTG01000009">
    <property type="protein sequence ID" value="PRY48539.1"/>
    <property type="molecule type" value="Genomic_DNA"/>
</dbReference>
<protein>
    <submittedName>
        <fullName evidence="2">Uncharacterized protein</fullName>
    </submittedName>
</protein>
<evidence type="ECO:0000313" key="2">
    <source>
        <dbReference type="EMBL" id="PRY48539.1"/>
    </source>
</evidence>
<feature type="transmembrane region" description="Helical" evidence="1">
    <location>
        <begin position="152"/>
        <end position="174"/>
    </location>
</feature>
<organism evidence="2 3">
    <name type="scientific">Geodermatophilus tzadiensis</name>
    <dbReference type="NCBI Taxonomy" id="1137988"/>
    <lineage>
        <taxon>Bacteria</taxon>
        <taxon>Bacillati</taxon>
        <taxon>Actinomycetota</taxon>
        <taxon>Actinomycetes</taxon>
        <taxon>Geodermatophilales</taxon>
        <taxon>Geodermatophilaceae</taxon>
        <taxon>Geodermatophilus</taxon>
    </lineage>
</organism>
<dbReference type="AlphaFoldDB" id="A0A2T0TSA8"/>
<feature type="transmembrane region" description="Helical" evidence="1">
    <location>
        <begin position="47"/>
        <end position="66"/>
    </location>
</feature>
<comment type="caution">
    <text evidence="2">The sequence shown here is derived from an EMBL/GenBank/DDBJ whole genome shotgun (WGS) entry which is preliminary data.</text>
</comment>
<evidence type="ECO:0000313" key="3">
    <source>
        <dbReference type="Proteomes" id="UP000239210"/>
    </source>
</evidence>
<gene>
    <name evidence="2" type="ORF">LY71_109176</name>
</gene>
<keyword evidence="3" id="KW-1185">Reference proteome</keyword>
<feature type="transmembrane region" description="Helical" evidence="1">
    <location>
        <begin position="87"/>
        <end position="108"/>
    </location>
</feature>
<feature type="transmembrane region" description="Helical" evidence="1">
    <location>
        <begin position="114"/>
        <end position="131"/>
    </location>
</feature>